<comment type="caution">
    <text evidence="2">The sequence shown here is derived from an EMBL/GenBank/DDBJ whole genome shotgun (WGS) entry which is preliminary data.</text>
</comment>
<dbReference type="AlphaFoldDB" id="A0A9Q3GI88"/>
<evidence type="ECO:0000313" key="2">
    <source>
        <dbReference type="EMBL" id="MBW0468416.1"/>
    </source>
</evidence>
<feature type="region of interest" description="Disordered" evidence="1">
    <location>
        <begin position="1"/>
        <end position="52"/>
    </location>
</feature>
<feature type="region of interest" description="Disordered" evidence="1">
    <location>
        <begin position="64"/>
        <end position="97"/>
    </location>
</feature>
<keyword evidence="3" id="KW-1185">Reference proteome</keyword>
<name>A0A9Q3GI88_9BASI</name>
<feature type="compositionally biased region" description="Acidic residues" evidence="1">
    <location>
        <begin position="72"/>
        <end position="87"/>
    </location>
</feature>
<feature type="compositionally biased region" description="Basic and acidic residues" evidence="1">
    <location>
        <begin position="7"/>
        <end position="16"/>
    </location>
</feature>
<sequence>MPFQHSPPERQTRPQDRTQAVLTPTPRVPLDETPAEAPSRKEGRGPRRSSLFPCVFGAFPSISRITFRGPGEDDAEEEGNSVEEETSDSTQDSPTPVGHIKVLEDQLYPILISLSLIILNHLYWPLCNK</sequence>
<protein>
    <submittedName>
        <fullName evidence="2">Uncharacterized protein</fullName>
    </submittedName>
</protein>
<proteinExistence type="predicted"/>
<reference evidence="2" key="1">
    <citation type="submission" date="2021-03" db="EMBL/GenBank/DDBJ databases">
        <title>Draft genome sequence of rust myrtle Austropuccinia psidii MF-1, a brazilian biotype.</title>
        <authorList>
            <person name="Quecine M.C."/>
            <person name="Pachon D.M.R."/>
            <person name="Bonatelli M.L."/>
            <person name="Correr F.H."/>
            <person name="Franceschini L.M."/>
            <person name="Leite T.F."/>
            <person name="Margarido G.R.A."/>
            <person name="Almeida C.A."/>
            <person name="Ferrarezi J.A."/>
            <person name="Labate C.A."/>
        </authorList>
    </citation>
    <scope>NUCLEOTIDE SEQUENCE</scope>
    <source>
        <strain evidence="2">MF-1</strain>
    </source>
</reference>
<evidence type="ECO:0000256" key="1">
    <source>
        <dbReference type="SAM" id="MobiDB-lite"/>
    </source>
</evidence>
<dbReference type="Proteomes" id="UP000765509">
    <property type="component" value="Unassembled WGS sequence"/>
</dbReference>
<evidence type="ECO:0000313" key="3">
    <source>
        <dbReference type="Proteomes" id="UP000765509"/>
    </source>
</evidence>
<gene>
    <name evidence="2" type="ORF">O181_008131</name>
</gene>
<organism evidence="2 3">
    <name type="scientific">Austropuccinia psidii MF-1</name>
    <dbReference type="NCBI Taxonomy" id="1389203"/>
    <lineage>
        <taxon>Eukaryota</taxon>
        <taxon>Fungi</taxon>
        <taxon>Dikarya</taxon>
        <taxon>Basidiomycota</taxon>
        <taxon>Pucciniomycotina</taxon>
        <taxon>Pucciniomycetes</taxon>
        <taxon>Pucciniales</taxon>
        <taxon>Sphaerophragmiaceae</taxon>
        <taxon>Austropuccinia</taxon>
    </lineage>
</organism>
<accession>A0A9Q3GI88</accession>
<dbReference type="EMBL" id="AVOT02001856">
    <property type="protein sequence ID" value="MBW0468416.1"/>
    <property type="molecule type" value="Genomic_DNA"/>
</dbReference>